<dbReference type="NCBIfam" id="TIGR03461">
    <property type="entry name" value="pabC_Proteo"/>
    <property type="match status" value="1"/>
</dbReference>
<dbReference type="GO" id="GO:0008153">
    <property type="term" value="P:4-aminobenzoate biosynthetic process"/>
    <property type="evidence" value="ECO:0007669"/>
    <property type="project" value="UniProtKB-UniRule"/>
</dbReference>
<dbReference type="InterPro" id="IPR017824">
    <property type="entry name" value="Aminodeoxychorismate_lyase_IV"/>
</dbReference>
<comment type="catalytic activity">
    <reaction evidence="9">
        <text>4-amino-4-deoxychorismate = 4-aminobenzoate + pyruvate + H(+)</text>
        <dbReference type="Rhea" id="RHEA:16201"/>
        <dbReference type="ChEBI" id="CHEBI:15361"/>
        <dbReference type="ChEBI" id="CHEBI:15378"/>
        <dbReference type="ChEBI" id="CHEBI:17836"/>
        <dbReference type="ChEBI" id="CHEBI:58406"/>
        <dbReference type="EC" id="4.1.3.38"/>
    </reaction>
</comment>
<comment type="function">
    <text evidence="10">Involved in the biosynthesis of p-aminobenzoate (PABA), a precursor of tetrahydrofolate. Converts 4-amino-4-deoxychorismate into 4-aminobenzoate (PABA) and pyruvate.</text>
</comment>
<dbReference type="InterPro" id="IPR036038">
    <property type="entry name" value="Aminotransferase-like"/>
</dbReference>
<dbReference type="Gene3D" id="3.30.470.10">
    <property type="match status" value="1"/>
</dbReference>
<name>A0A2N6CZV7_9GAMM</name>
<organism evidence="13 14">
    <name type="scientific">Sedimenticola selenatireducens</name>
    <dbReference type="NCBI Taxonomy" id="191960"/>
    <lineage>
        <taxon>Bacteria</taxon>
        <taxon>Pseudomonadati</taxon>
        <taxon>Pseudomonadota</taxon>
        <taxon>Gammaproteobacteria</taxon>
        <taxon>Chromatiales</taxon>
        <taxon>Sedimenticolaceae</taxon>
        <taxon>Sedimenticola</taxon>
    </lineage>
</organism>
<dbReference type="EC" id="4.1.3.38" evidence="8 12"/>
<keyword evidence="5" id="KW-0289">Folate biosynthesis</keyword>
<reference evidence="13 14" key="1">
    <citation type="submission" date="2017-11" db="EMBL/GenBank/DDBJ databases">
        <title>Genome-resolved metagenomics identifies genetic mobility, metabolic interactions, and unexpected diversity in perchlorate-reducing communities.</title>
        <authorList>
            <person name="Barnum T.P."/>
            <person name="Figueroa I.A."/>
            <person name="Carlstrom C.I."/>
            <person name="Lucas L.N."/>
            <person name="Engelbrektson A.L."/>
            <person name="Coates J.D."/>
        </authorList>
    </citation>
    <scope>NUCLEOTIDE SEQUENCE [LARGE SCALE GENOMIC DNA]</scope>
    <source>
        <strain evidence="13">BM301</strain>
    </source>
</reference>
<dbReference type="GO" id="GO:0030170">
    <property type="term" value="F:pyridoxal phosphate binding"/>
    <property type="evidence" value="ECO:0007669"/>
    <property type="project" value="InterPro"/>
</dbReference>
<evidence type="ECO:0000313" key="13">
    <source>
        <dbReference type="EMBL" id="PLX62952.1"/>
    </source>
</evidence>
<evidence type="ECO:0000313" key="14">
    <source>
        <dbReference type="Proteomes" id="UP000235015"/>
    </source>
</evidence>
<dbReference type="PANTHER" id="PTHR42743:SF2">
    <property type="entry name" value="AMINODEOXYCHORISMATE LYASE"/>
    <property type="match status" value="1"/>
</dbReference>
<protein>
    <recommendedName>
        <fullName evidence="11 12">Aminodeoxychorismate lyase</fullName>
        <ecNumber evidence="8 12">4.1.3.38</ecNumber>
    </recommendedName>
</protein>
<dbReference type="AlphaFoldDB" id="A0A2N6CZV7"/>
<keyword evidence="4" id="KW-0663">Pyridoxal phosphate</keyword>
<dbReference type="GO" id="GO:0046656">
    <property type="term" value="P:folic acid biosynthetic process"/>
    <property type="evidence" value="ECO:0007669"/>
    <property type="project" value="UniProtKB-KW"/>
</dbReference>
<proteinExistence type="inferred from homology"/>
<dbReference type="FunFam" id="3.20.10.10:FF:000002">
    <property type="entry name" value="D-alanine aminotransferase"/>
    <property type="match status" value="1"/>
</dbReference>
<dbReference type="InterPro" id="IPR043132">
    <property type="entry name" value="BCAT-like_C"/>
</dbReference>
<dbReference type="InterPro" id="IPR001544">
    <property type="entry name" value="Aminotrans_IV"/>
</dbReference>
<comment type="subunit">
    <text evidence="3">Homodimer.</text>
</comment>
<comment type="caution">
    <text evidence="13">The sequence shown here is derived from an EMBL/GenBank/DDBJ whole genome shotgun (WGS) entry which is preliminary data.</text>
</comment>
<evidence type="ECO:0000256" key="2">
    <source>
        <dbReference type="ARBA" id="ARBA00009320"/>
    </source>
</evidence>
<evidence type="ECO:0000256" key="3">
    <source>
        <dbReference type="ARBA" id="ARBA00011738"/>
    </source>
</evidence>
<evidence type="ECO:0000256" key="1">
    <source>
        <dbReference type="ARBA" id="ARBA00001933"/>
    </source>
</evidence>
<dbReference type="CDD" id="cd01559">
    <property type="entry name" value="ADCL_like"/>
    <property type="match status" value="1"/>
</dbReference>
<dbReference type="Proteomes" id="UP000235015">
    <property type="component" value="Unassembled WGS sequence"/>
</dbReference>
<dbReference type="EMBL" id="PKUN01000002">
    <property type="protein sequence ID" value="PLX62952.1"/>
    <property type="molecule type" value="Genomic_DNA"/>
</dbReference>
<evidence type="ECO:0000256" key="7">
    <source>
        <dbReference type="ARBA" id="ARBA00035633"/>
    </source>
</evidence>
<dbReference type="Pfam" id="PF01063">
    <property type="entry name" value="Aminotran_4"/>
    <property type="match status" value="1"/>
</dbReference>
<evidence type="ECO:0000256" key="10">
    <source>
        <dbReference type="ARBA" id="ARBA00054027"/>
    </source>
</evidence>
<comment type="pathway">
    <text evidence="7">Cofactor biosynthesis; tetrahydrofolate biosynthesis; 4-aminobenzoate from chorismate: step 2/2.</text>
</comment>
<comment type="similarity">
    <text evidence="2">Belongs to the class-IV pyridoxal-phosphate-dependent aminotransferase family.</text>
</comment>
<evidence type="ECO:0000256" key="8">
    <source>
        <dbReference type="ARBA" id="ARBA00035676"/>
    </source>
</evidence>
<accession>A0A2N6CZV7</accession>
<evidence type="ECO:0000256" key="12">
    <source>
        <dbReference type="NCBIfam" id="TIGR03461"/>
    </source>
</evidence>
<evidence type="ECO:0000256" key="9">
    <source>
        <dbReference type="ARBA" id="ARBA00049529"/>
    </source>
</evidence>
<keyword evidence="6 13" id="KW-0456">Lyase</keyword>
<evidence type="ECO:0000256" key="5">
    <source>
        <dbReference type="ARBA" id="ARBA00022909"/>
    </source>
</evidence>
<dbReference type="GO" id="GO:0008696">
    <property type="term" value="F:4-amino-4-deoxychorismate lyase activity"/>
    <property type="evidence" value="ECO:0007669"/>
    <property type="project" value="UniProtKB-UniRule"/>
</dbReference>
<dbReference type="PANTHER" id="PTHR42743">
    <property type="entry name" value="AMINO-ACID AMINOTRANSFERASE"/>
    <property type="match status" value="1"/>
</dbReference>
<dbReference type="InterPro" id="IPR050571">
    <property type="entry name" value="Class-IV_PLP-Dep_Aminotrnsfr"/>
</dbReference>
<gene>
    <name evidence="13" type="ORF">C0630_01955</name>
</gene>
<sequence length="274" mass="30394">MRLLINGKTETQVEATDRGLQFGDGLLETVAIKNGQPCLWRRHMERLLSGCSRLGITPPDSSQLFDEVIKELGEEQQGVIKIIITRGPGRRGYRPQPNGEPTRIINWSKEPVFPEQVYQRGIVARLCATRLGWNPALAGLKHLNRLEQVLARSEWHDPSIQEGLMMDAADRVIEGTSSNLFTVQDGKLYTPDLSRCGVAGVMQGLVIEVAEELNIPLIITDISLQDVWVADGLFVSNSLIGIWPIRELSGQDFAVDAIPGKLIETVLTRGYSNE</sequence>
<comment type="cofactor">
    <cofactor evidence="1">
        <name>pyridoxal 5'-phosphate</name>
        <dbReference type="ChEBI" id="CHEBI:597326"/>
    </cofactor>
</comment>
<dbReference type="Gene3D" id="3.20.10.10">
    <property type="entry name" value="D-amino Acid Aminotransferase, subunit A, domain 2"/>
    <property type="match status" value="1"/>
</dbReference>
<evidence type="ECO:0000256" key="4">
    <source>
        <dbReference type="ARBA" id="ARBA00022898"/>
    </source>
</evidence>
<evidence type="ECO:0000256" key="6">
    <source>
        <dbReference type="ARBA" id="ARBA00023239"/>
    </source>
</evidence>
<dbReference type="GO" id="GO:0005829">
    <property type="term" value="C:cytosol"/>
    <property type="evidence" value="ECO:0007669"/>
    <property type="project" value="TreeGrafter"/>
</dbReference>
<dbReference type="InterPro" id="IPR043131">
    <property type="entry name" value="BCAT-like_N"/>
</dbReference>
<dbReference type="NCBIfam" id="NF004761">
    <property type="entry name" value="PRK06092.1"/>
    <property type="match status" value="1"/>
</dbReference>
<evidence type="ECO:0000256" key="11">
    <source>
        <dbReference type="ARBA" id="ARBA00069174"/>
    </source>
</evidence>
<dbReference type="SUPFAM" id="SSF56752">
    <property type="entry name" value="D-aminoacid aminotransferase-like PLP-dependent enzymes"/>
    <property type="match status" value="1"/>
</dbReference>
<dbReference type="STRING" id="1111735.GCA_000428045_02678"/>